<proteinExistence type="predicted"/>
<evidence type="ECO:0000313" key="4">
    <source>
        <dbReference type="Proteomes" id="UP000009168"/>
    </source>
</evidence>
<keyword evidence="1" id="KW-0175">Coiled coil</keyword>
<evidence type="ECO:0000256" key="2">
    <source>
        <dbReference type="SAM" id="MobiDB-lite"/>
    </source>
</evidence>
<gene>
    <name evidence="3" type="ORF">TTHERM_00294520</name>
</gene>
<feature type="region of interest" description="Disordered" evidence="2">
    <location>
        <begin position="76"/>
        <end position="154"/>
    </location>
</feature>
<feature type="coiled-coil region" evidence="1">
    <location>
        <begin position="791"/>
        <end position="818"/>
    </location>
</feature>
<dbReference type="GeneID" id="7833320"/>
<evidence type="ECO:0000313" key="3">
    <source>
        <dbReference type="EMBL" id="EAR92839.2"/>
    </source>
</evidence>
<feature type="compositionally biased region" description="Basic and acidic residues" evidence="2">
    <location>
        <begin position="220"/>
        <end position="237"/>
    </location>
</feature>
<feature type="coiled-coil region" evidence="1">
    <location>
        <begin position="861"/>
        <end position="938"/>
    </location>
</feature>
<accession>I7MDW3</accession>
<name>I7MDW3_TETTS</name>
<dbReference type="RefSeq" id="XP_001013084.2">
    <property type="nucleotide sequence ID" value="XM_001013084.2"/>
</dbReference>
<reference evidence="4" key="1">
    <citation type="journal article" date="2006" name="PLoS Biol.">
        <title>Macronuclear genome sequence of the ciliate Tetrahymena thermophila, a model eukaryote.</title>
        <authorList>
            <person name="Eisen J.A."/>
            <person name="Coyne R.S."/>
            <person name="Wu M."/>
            <person name="Wu D."/>
            <person name="Thiagarajan M."/>
            <person name="Wortman J.R."/>
            <person name="Badger J.H."/>
            <person name="Ren Q."/>
            <person name="Amedeo P."/>
            <person name="Jones K.M."/>
            <person name="Tallon L.J."/>
            <person name="Delcher A.L."/>
            <person name="Salzberg S.L."/>
            <person name="Silva J.C."/>
            <person name="Haas B.J."/>
            <person name="Majoros W.H."/>
            <person name="Farzad M."/>
            <person name="Carlton J.M."/>
            <person name="Smith R.K. Jr."/>
            <person name="Garg J."/>
            <person name="Pearlman R.E."/>
            <person name="Karrer K.M."/>
            <person name="Sun L."/>
            <person name="Manning G."/>
            <person name="Elde N.C."/>
            <person name="Turkewitz A.P."/>
            <person name="Asai D.J."/>
            <person name="Wilkes D.E."/>
            <person name="Wang Y."/>
            <person name="Cai H."/>
            <person name="Collins K."/>
            <person name="Stewart B.A."/>
            <person name="Lee S.R."/>
            <person name="Wilamowska K."/>
            <person name="Weinberg Z."/>
            <person name="Ruzzo W.L."/>
            <person name="Wloga D."/>
            <person name="Gaertig J."/>
            <person name="Frankel J."/>
            <person name="Tsao C.-C."/>
            <person name="Gorovsky M.A."/>
            <person name="Keeling P.J."/>
            <person name="Waller R.F."/>
            <person name="Patron N.J."/>
            <person name="Cherry J.M."/>
            <person name="Stover N.A."/>
            <person name="Krieger C.J."/>
            <person name="del Toro C."/>
            <person name="Ryder H.F."/>
            <person name="Williamson S.C."/>
            <person name="Barbeau R.A."/>
            <person name="Hamilton E.P."/>
            <person name="Orias E."/>
        </authorList>
    </citation>
    <scope>NUCLEOTIDE SEQUENCE [LARGE SCALE GENOMIC DNA]</scope>
    <source>
        <strain evidence="4">SB210</strain>
    </source>
</reference>
<dbReference type="EMBL" id="GG662740">
    <property type="protein sequence ID" value="EAR92839.2"/>
    <property type="molecule type" value="Genomic_DNA"/>
</dbReference>
<dbReference type="InParanoid" id="I7MDW3"/>
<sequence>MKGLKLQLKKIQGFEQQQNQLQDEFKNSQQGDNQGEDLNNISDISNSMIKSTRNRSSTMEIIEEVETRREQLLKKSIQNLTEREEDNDTDNDEDDFSEDTYQKYSNSAPEKGLRSKEKQQEGSEGESQDSCSENSSPVSARLDSPLKKATVQKKRMSIIDECLDQIRKRRDLIAAKLISNTYELDEDLLDSSDLSDLDQQKDESKFNLSQKFNSGNTNKTPREKDIQTNEQENKYQKEGNLQNIKTSEDSQSISNSLYSSNNNNTNNNNNTSNNNNNNNCSKLNENVPIISIEKLDSIINPIQGISPSSKNVSPRKAQQPIKQSQVGNLNNIKQSTVKQSQFLGMSRNFGGSKRFDLRKSSMYQNIGGLAQSRMINATSSNLKRSSVFCFEGFQDRQFARQLQKIQEDEDKSLVRQFEKFIEQIKKEKETYIQKIKQKRDNIKDFFKENTNQLKLQQQNGQDKDTSKKIKNNSFYKVFTKDNEDSDKPEFAQSINLQEIKNSKNESDLMNQYKINFQDYEDLNIYELLEKIEEEFLSKKQMDPQMSQFLRESMMMSTLGGQSFAFGENMDKTFFPLVVTEQDYQNFELKKQLDEMGEKIKHKNLLKLEQLLDKQKRDLKDLEIEYCKLQIDYKIFQQNEQIKEQIKKEHLQDKRKKKQIAKLVQSQILNQSLGQLDESSENSSDEDNNLLSNQSNSILNCTIAMSNQNFEERQKNVIEIFNELCAEYGFLKENLSKIKQNFNIKYQECLDKFTFLQNVNNNIDQVLEYNQSIFQFSQKSKTVVSKQQPQNEQDNEDQLAQLVNQIQNLELAIQNRKNESDIEFQFKKTKKINQLLSYKIKLEKLQYQRDFEGLLIDISENSETLFKEKQFLQDSLKNLKQKFEEMKEYNTIYKDQIISKQLNDIAQLKVEIENNNLVQRDLSQKYDQYNQVINNLFQQKNFNNTSQFLQNNLERVSYDLQQQKLFLVEEIRKAKLSNNKLENEINDLQFNQLSSVLIQQNIYLEQLKKSNHILI</sequence>
<dbReference type="Proteomes" id="UP000009168">
    <property type="component" value="Unassembled WGS sequence"/>
</dbReference>
<feature type="compositionally biased region" description="Acidic residues" evidence="2">
    <location>
        <begin position="83"/>
        <end position="98"/>
    </location>
</feature>
<protein>
    <submittedName>
        <fullName evidence="3">Uncharacterized protein</fullName>
    </submittedName>
</protein>
<keyword evidence="4" id="KW-1185">Reference proteome</keyword>
<feature type="compositionally biased region" description="Polar residues" evidence="2">
    <location>
        <begin position="206"/>
        <end position="219"/>
    </location>
</feature>
<evidence type="ECO:0000256" key="1">
    <source>
        <dbReference type="SAM" id="Coils"/>
    </source>
</evidence>
<feature type="compositionally biased region" description="Basic and acidic residues" evidence="2">
    <location>
        <begin position="111"/>
        <end position="121"/>
    </location>
</feature>
<feature type="compositionally biased region" description="Polar residues" evidence="2">
    <location>
        <begin position="19"/>
        <end position="59"/>
    </location>
</feature>
<organism evidence="3 4">
    <name type="scientific">Tetrahymena thermophila (strain SB210)</name>
    <dbReference type="NCBI Taxonomy" id="312017"/>
    <lineage>
        <taxon>Eukaryota</taxon>
        <taxon>Sar</taxon>
        <taxon>Alveolata</taxon>
        <taxon>Ciliophora</taxon>
        <taxon>Intramacronucleata</taxon>
        <taxon>Oligohymenophorea</taxon>
        <taxon>Hymenostomatida</taxon>
        <taxon>Tetrahymenina</taxon>
        <taxon>Tetrahymenidae</taxon>
        <taxon>Tetrahymena</taxon>
    </lineage>
</organism>
<dbReference type="AlphaFoldDB" id="I7MDW3"/>
<feature type="region of interest" description="Disordered" evidence="2">
    <location>
        <begin position="205"/>
        <end position="280"/>
    </location>
</feature>
<feature type="compositionally biased region" description="Low complexity" evidence="2">
    <location>
        <begin position="250"/>
        <end position="280"/>
    </location>
</feature>
<dbReference type="KEGG" id="tet:TTHERM_00294520"/>
<feature type="region of interest" description="Disordered" evidence="2">
    <location>
        <begin position="19"/>
        <end position="63"/>
    </location>
</feature>
<feature type="coiled-coil region" evidence="1">
    <location>
        <begin position="963"/>
        <end position="990"/>
    </location>
</feature>